<name>A0ABV6KTM4_9BACI</name>
<dbReference type="RefSeq" id="WP_377058454.1">
    <property type="nucleotide sequence ID" value="NZ_JBHLUU010000101.1"/>
</dbReference>
<sequence>MNKIIQKLQIPGYETKMMIVPRKDAVVKDKKVHDGIQLSLDIDLEPNKQDSEK</sequence>
<gene>
    <name evidence="1" type="ORF">ACFFHF_14170</name>
</gene>
<accession>A0ABV6KTM4</accession>
<comment type="caution">
    <text evidence="1">The sequence shown here is derived from an EMBL/GenBank/DDBJ whole genome shotgun (WGS) entry which is preliminary data.</text>
</comment>
<keyword evidence="2" id="KW-1185">Reference proteome</keyword>
<evidence type="ECO:0000313" key="1">
    <source>
        <dbReference type="EMBL" id="MFC0476360.1"/>
    </source>
</evidence>
<evidence type="ECO:0000313" key="2">
    <source>
        <dbReference type="Proteomes" id="UP001589738"/>
    </source>
</evidence>
<reference evidence="1 2" key="1">
    <citation type="submission" date="2024-09" db="EMBL/GenBank/DDBJ databases">
        <authorList>
            <person name="Sun Q."/>
            <person name="Mori K."/>
        </authorList>
    </citation>
    <scope>NUCLEOTIDE SEQUENCE [LARGE SCALE GENOMIC DNA]</scope>
    <source>
        <strain evidence="1 2">CGMCC 1.9126</strain>
    </source>
</reference>
<proteinExistence type="predicted"/>
<dbReference type="EMBL" id="JBHLUU010000101">
    <property type="protein sequence ID" value="MFC0476360.1"/>
    <property type="molecule type" value="Genomic_DNA"/>
</dbReference>
<protein>
    <submittedName>
        <fullName evidence="1">Uncharacterized protein</fullName>
    </submittedName>
</protein>
<organism evidence="1 2">
    <name type="scientific">Robertmurraya beringensis</name>
    <dbReference type="NCBI Taxonomy" id="641660"/>
    <lineage>
        <taxon>Bacteria</taxon>
        <taxon>Bacillati</taxon>
        <taxon>Bacillota</taxon>
        <taxon>Bacilli</taxon>
        <taxon>Bacillales</taxon>
        <taxon>Bacillaceae</taxon>
        <taxon>Robertmurraya</taxon>
    </lineage>
</organism>
<dbReference type="Proteomes" id="UP001589738">
    <property type="component" value="Unassembled WGS sequence"/>
</dbReference>